<sequence length="1368" mass="150373">MLRSLSKPKSIPSLAAAASTTTSFASKMLAAFSSKSSSSTPSPAPTPPPSKKDKEPLDFTTVTLFLRAVAATLKVSPSSHFHTEMVRATKKALPSMTRYSLIWTGKDEFDASQGNEDDEAEVARRVFSGLLSSLDVQGRVSIGFPTFQTTGNASSVGARFISTVERESLDFQAKYVADWNRELLWAGGVLARTVFEEEMAEIARLWKARPTLEAVERTRLEERALHLIKFFSFSRSTPQDIVGAMTEASFFASNSGTSLTLISSIGPTAAHKLRLPNSQLAGFIKEIPVVPELVNTNAPHFLAVLRDKGFIRDISLEDVFADLASHPLSIAEATECFKWWASLASNRSYDVRLLGRLQEAAMLSVPSPTNKDDFRIYPLGGFKTYLNPKTVSVDLPLPEHTLPFELSRHFSANDLSRVFQFSELSLVAWVRHLLSPSMVGKEAKVETNLLKAPPFAERVLAVLAKGWAQVPTVQQKELVTILAEQAFVPTRLGPRKPSESYLPNVVLFDDLAITTLPSGAPIKGNMEKLLLALGVRRHVELQLVFTRLLGAGDWSHIQLVRYLVSVKDTLSATELDRLRKTSWLPKEGEAKVESPAGADGVKPKPKTIRHMAGDLYEVSLLPKLLYDLGLLRTPPVEQVLQIAASPASPERQEKALRYFLDGCVTLGYGSTYSPSKHAFPFVPAVEKGKATLAKPMEVFGNPEAAVLGFPILSSKYAAEESRFRILRDPPSSALVAALVGSPPQTIEEASKIFSYLSSQVSHFASADMEALSWATFVPIRRPGGKVEILPPLNLFFKSDENLPAGLRSLFTTIPDFGLAARPFLVACGVKESPSTLEVASMLIADPPRFYDLAGSAERYLSILRLLALNYSSLSSTLRSRMKMSAFFLGTKRILNTSSSNNKTLLDDDSDDDEGSETLVYQLARASELAINDEPAAFRVFQADILACPQEDALEALAEQLGAHRISRIITEQYRTVGEPDEGAKRAVELHRAVAERTFLFLSERRQQYGKGELKHDPDWIQSHLQVYEVRSIELIRTLKSAQGLKKSSHAASACAQLAKNGDVALYIAQNIDVDYYEVAMSLCKLLLSKLRPNDALLLLTILQTTLRNLKRRGFNVDRILNARKAEKEAADQRMREERLQAQLKVAEALSPEKLAAYTQQLSNMFPDADPDFLRTLLQTQDAPQLENAANQLLASPHYPKRRDSKGSSGASLPSGPFQQQSVASPAQHQPPTTSFSSGGLFSNFRKQFARPEPRPSSPLPPPPSLTPPAPTVPPERPAGMVPGPSRPATTPTSTDAIRANLTRAIQHFPRAFSGKADVDLCHSLRRHDKMVQEGKLEEPLISTFHTLAHELAHSAFSLSFALAFECQN</sequence>
<feature type="region of interest" description="Disordered" evidence="2">
    <location>
        <begin position="33"/>
        <end position="56"/>
    </location>
</feature>
<dbReference type="Pfam" id="PF12449">
    <property type="entry name" value="DUF3684"/>
    <property type="match status" value="2"/>
</dbReference>
<dbReference type="PANTHER" id="PTHR47839">
    <property type="entry name" value="DOMAIN PROTEIN, PUTATIVE (AFU_ORTHOLOGUE AFUA_6G04830)-RELATED"/>
    <property type="match status" value="1"/>
</dbReference>
<name>A0A0D6EQJ1_SPOSA</name>
<proteinExistence type="predicted"/>
<keyword evidence="4" id="KW-1185">Reference proteome</keyword>
<evidence type="ECO:0000256" key="2">
    <source>
        <dbReference type="SAM" id="MobiDB-lite"/>
    </source>
</evidence>
<evidence type="ECO:0000256" key="1">
    <source>
        <dbReference type="SAM" id="Coils"/>
    </source>
</evidence>
<evidence type="ECO:0000313" key="4">
    <source>
        <dbReference type="Proteomes" id="UP000243876"/>
    </source>
</evidence>
<dbReference type="EMBL" id="CENE01000021">
    <property type="protein sequence ID" value="CEQ42128.1"/>
    <property type="molecule type" value="Genomic_DNA"/>
</dbReference>
<organism evidence="3 4">
    <name type="scientific">Sporidiobolus salmonicolor</name>
    <name type="common">Yeast-like fungus</name>
    <name type="synonym">Sporobolomyces salmonicolor</name>
    <dbReference type="NCBI Taxonomy" id="5005"/>
    <lineage>
        <taxon>Eukaryota</taxon>
        <taxon>Fungi</taxon>
        <taxon>Dikarya</taxon>
        <taxon>Basidiomycota</taxon>
        <taxon>Pucciniomycotina</taxon>
        <taxon>Microbotryomycetes</taxon>
        <taxon>Sporidiobolales</taxon>
        <taxon>Sporidiobolaceae</taxon>
        <taxon>Sporobolomyces</taxon>
    </lineage>
</organism>
<gene>
    <name evidence="3" type="primary">SPOSA6832_03919</name>
</gene>
<feature type="coiled-coil region" evidence="1">
    <location>
        <begin position="1122"/>
        <end position="1149"/>
    </location>
</feature>
<reference evidence="4" key="1">
    <citation type="submission" date="2015-02" db="EMBL/GenBank/DDBJ databases">
        <authorList>
            <person name="Gon?alves P."/>
        </authorList>
    </citation>
    <scope>NUCLEOTIDE SEQUENCE [LARGE SCALE GENOMIC DNA]</scope>
</reference>
<accession>A0A0D6EQJ1</accession>
<feature type="compositionally biased region" description="Polar residues" evidence="2">
    <location>
        <begin position="1206"/>
        <end position="1240"/>
    </location>
</feature>
<dbReference type="CDD" id="cd14279">
    <property type="entry name" value="CUE"/>
    <property type="match status" value="1"/>
</dbReference>
<feature type="region of interest" description="Disordered" evidence="2">
    <location>
        <begin position="1192"/>
        <end position="1293"/>
    </location>
</feature>
<dbReference type="InterPro" id="IPR022155">
    <property type="entry name" value="DUF3684"/>
</dbReference>
<dbReference type="PANTHER" id="PTHR47839:SF1">
    <property type="entry name" value="DOMAIN PROTEIN, PUTATIVE (AFU_ORTHOLOGUE AFUA_6G04830)-RELATED"/>
    <property type="match status" value="1"/>
</dbReference>
<keyword evidence="1" id="KW-0175">Coiled coil</keyword>
<feature type="compositionally biased region" description="Pro residues" evidence="2">
    <location>
        <begin position="1254"/>
        <end position="1276"/>
    </location>
</feature>
<evidence type="ECO:0000313" key="3">
    <source>
        <dbReference type="EMBL" id="CEQ42128.1"/>
    </source>
</evidence>
<dbReference type="OrthoDB" id="10031156at2759"/>
<protein>
    <submittedName>
        <fullName evidence="3">SPOSA6832_03919-mRNA-1:cds</fullName>
    </submittedName>
</protein>
<dbReference type="Proteomes" id="UP000243876">
    <property type="component" value="Unassembled WGS sequence"/>
</dbReference>